<keyword evidence="1" id="KW-0677">Repeat</keyword>
<dbReference type="OMA" id="ACATKNE"/>
<dbReference type="STRING" id="695850.A0A067CBW8"/>
<evidence type="ECO:0000256" key="1">
    <source>
        <dbReference type="ARBA" id="ARBA00022737"/>
    </source>
</evidence>
<dbReference type="InterPro" id="IPR002110">
    <property type="entry name" value="Ankyrin_rpt"/>
</dbReference>
<dbReference type="Proteomes" id="UP000030745">
    <property type="component" value="Unassembled WGS sequence"/>
</dbReference>
<feature type="repeat" description="ANK" evidence="3">
    <location>
        <begin position="147"/>
        <end position="179"/>
    </location>
</feature>
<dbReference type="KEGG" id="spar:SPRG_07282"/>
<evidence type="ECO:0000313" key="6">
    <source>
        <dbReference type="Proteomes" id="UP000030745"/>
    </source>
</evidence>
<dbReference type="GO" id="GO:0085020">
    <property type="term" value="P:protein K6-linked ubiquitination"/>
    <property type="evidence" value="ECO:0007669"/>
    <property type="project" value="TreeGrafter"/>
</dbReference>
<keyword evidence="2 3" id="KW-0040">ANK repeat</keyword>
<dbReference type="Gene3D" id="1.25.40.20">
    <property type="entry name" value="Ankyrin repeat-containing domain"/>
    <property type="match status" value="1"/>
</dbReference>
<dbReference type="EMBL" id="KK583214">
    <property type="protein sequence ID" value="KDO28003.1"/>
    <property type="molecule type" value="Genomic_DNA"/>
</dbReference>
<reference evidence="5 6" key="1">
    <citation type="journal article" date="2013" name="PLoS Genet.">
        <title>Distinctive expansion of potential virulence genes in the genome of the oomycete fish pathogen Saprolegnia parasitica.</title>
        <authorList>
            <person name="Jiang R.H."/>
            <person name="de Bruijn I."/>
            <person name="Haas B.J."/>
            <person name="Belmonte R."/>
            <person name="Lobach L."/>
            <person name="Christie J."/>
            <person name="van den Ackerveken G."/>
            <person name="Bottin A."/>
            <person name="Bulone V."/>
            <person name="Diaz-Moreno S.M."/>
            <person name="Dumas B."/>
            <person name="Fan L."/>
            <person name="Gaulin E."/>
            <person name="Govers F."/>
            <person name="Grenville-Briggs L.J."/>
            <person name="Horner N.R."/>
            <person name="Levin J.Z."/>
            <person name="Mammella M."/>
            <person name="Meijer H.J."/>
            <person name="Morris P."/>
            <person name="Nusbaum C."/>
            <person name="Oome S."/>
            <person name="Phillips A.J."/>
            <person name="van Rooyen D."/>
            <person name="Rzeszutek E."/>
            <person name="Saraiva M."/>
            <person name="Secombes C.J."/>
            <person name="Seidl M.F."/>
            <person name="Snel B."/>
            <person name="Stassen J.H."/>
            <person name="Sykes S."/>
            <person name="Tripathy S."/>
            <person name="van den Berg H."/>
            <person name="Vega-Arreguin J.C."/>
            <person name="Wawra S."/>
            <person name="Young S.K."/>
            <person name="Zeng Q."/>
            <person name="Dieguez-Uribeondo J."/>
            <person name="Russ C."/>
            <person name="Tyler B.M."/>
            <person name="van West P."/>
        </authorList>
    </citation>
    <scope>NUCLEOTIDE SEQUENCE [LARGE SCALE GENOMIC DNA]</scope>
    <source>
        <strain evidence="5 6">CBS 223.65</strain>
    </source>
</reference>
<dbReference type="PROSITE" id="PS50088">
    <property type="entry name" value="ANK_REPEAT"/>
    <property type="match status" value="2"/>
</dbReference>
<dbReference type="PANTHER" id="PTHR24171:SF8">
    <property type="entry name" value="BRCA1-ASSOCIATED RING DOMAIN PROTEIN 1"/>
    <property type="match status" value="1"/>
</dbReference>
<feature type="compositionally biased region" description="Basic and acidic residues" evidence="4">
    <location>
        <begin position="256"/>
        <end position="269"/>
    </location>
</feature>
<feature type="repeat" description="ANK" evidence="3">
    <location>
        <begin position="106"/>
        <end position="132"/>
    </location>
</feature>
<evidence type="ECO:0000256" key="2">
    <source>
        <dbReference type="ARBA" id="ARBA00023043"/>
    </source>
</evidence>
<dbReference type="PROSITE" id="PS50297">
    <property type="entry name" value="ANK_REP_REGION"/>
    <property type="match status" value="2"/>
</dbReference>
<dbReference type="OrthoDB" id="341259at2759"/>
<name>A0A067CBW8_SAPPC</name>
<dbReference type="PANTHER" id="PTHR24171">
    <property type="entry name" value="ANKYRIN REPEAT DOMAIN-CONTAINING PROTEIN 39-RELATED"/>
    <property type="match status" value="1"/>
</dbReference>
<dbReference type="SMART" id="SM00248">
    <property type="entry name" value="ANK"/>
    <property type="match status" value="3"/>
</dbReference>
<gene>
    <name evidence="5" type="ORF">SPRG_07282</name>
</gene>
<feature type="region of interest" description="Disordered" evidence="4">
    <location>
        <begin position="239"/>
        <end position="269"/>
    </location>
</feature>
<dbReference type="AlphaFoldDB" id="A0A067CBW8"/>
<dbReference type="RefSeq" id="XP_012201451.1">
    <property type="nucleotide sequence ID" value="XM_012346061.1"/>
</dbReference>
<dbReference type="InterPro" id="IPR036770">
    <property type="entry name" value="Ankyrin_rpt-contain_sf"/>
</dbReference>
<sequence>MHKVDRHRRVYTAAAARNLSPTAERHEEMQTTFGFGCNVDEHIKYGKCLDGQCMRRTGWEVEKLALGSQRFAEKDGALLHACATKNEFAVAHLLSLAPSLTPRNAQGQTALHVACAVGSCTMVERLLAYNASPACVAAIDLNVQDVHGNTCLHAAAAANALDIVQRLVAAGCTWSVTNHDGKVAADVAGSDQRIFSSYDSSHPRTISRTSSKHCTRGPLHCTRPATWHCATWRRGHCARGSSDSTHRSPSYASKQNPHDDVATRTTRDG</sequence>
<keyword evidence="6" id="KW-1185">Reference proteome</keyword>
<evidence type="ECO:0000256" key="3">
    <source>
        <dbReference type="PROSITE-ProRule" id="PRU00023"/>
    </source>
</evidence>
<dbReference type="SUPFAM" id="SSF48403">
    <property type="entry name" value="Ankyrin repeat"/>
    <property type="match status" value="1"/>
</dbReference>
<dbReference type="Pfam" id="PF12796">
    <property type="entry name" value="Ank_2"/>
    <property type="match status" value="1"/>
</dbReference>
<dbReference type="GeneID" id="24129565"/>
<feature type="compositionally biased region" description="Polar residues" evidence="4">
    <location>
        <begin position="241"/>
        <end position="255"/>
    </location>
</feature>
<proteinExistence type="predicted"/>
<organism evidence="5 6">
    <name type="scientific">Saprolegnia parasitica (strain CBS 223.65)</name>
    <dbReference type="NCBI Taxonomy" id="695850"/>
    <lineage>
        <taxon>Eukaryota</taxon>
        <taxon>Sar</taxon>
        <taxon>Stramenopiles</taxon>
        <taxon>Oomycota</taxon>
        <taxon>Saprolegniomycetes</taxon>
        <taxon>Saprolegniales</taxon>
        <taxon>Saprolegniaceae</taxon>
        <taxon>Saprolegnia</taxon>
    </lineage>
</organism>
<dbReference type="VEuPathDB" id="FungiDB:SPRG_07282"/>
<evidence type="ECO:0000256" key="4">
    <source>
        <dbReference type="SAM" id="MobiDB-lite"/>
    </source>
</evidence>
<protein>
    <submittedName>
        <fullName evidence="5">Uncharacterized protein</fullName>
    </submittedName>
</protein>
<dbReference type="GO" id="GO:0004842">
    <property type="term" value="F:ubiquitin-protein transferase activity"/>
    <property type="evidence" value="ECO:0007669"/>
    <property type="project" value="TreeGrafter"/>
</dbReference>
<evidence type="ECO:0000313" key="5">
    <source>
        <dbReference type="EMBL" id="KDO28003.1"/>
    </source>
</evidence>
<accession>A0A067CBW8</accession>